<dbReference type="EMBL" id="MTKT01006318">
    <property type="protein sequence ID" value="OWM63035.1"/>
    <property type="molecule type" value="Genomic_DNA"/>
</dbReference>
<evidence type="ECO:0000313" key="1">
    <source>
        <dbReference type="EMBL" id="OWM63035.1"/>
    </source>
</evidence>
<comment type="caution">
    <text evidence="1">The sequence shown here is derived from an EMBL/GenBank/DDBJ whole genome shotgun (WGS) entry which is preliminary data.</text>
</comment>
<name>A0A218VRA7_PUNGR</name>
<accession>A0A218VRA7</accession>
<gene>
    <name evidence="1" type="ORF">CDL15_Pgr026209</name>
</gene>
<proteinExistence type="predicted"/>
<sequence length="74" mass="8473">MWLSSIRTDLHLFVGYAIYEFRKHHKQTFQTQRVPSKGSCAQSYRPLGKSEIDSAASLWIHIQSSLTTKGFRGS</sequence>
<evidence type="ECO:0000313" key="2">
    <source>
        <dbReference type="Proteomes" id="UP000197138"/>
    </source>
</evidence>
<reference evidence="2" key="1">
    <citation type="journal article" date="2017" name="Plant J.">
        <title>The pomegranate (Punica granatum L.) genome and the genomics of punicalagin biosynthesis.</title>
        <authorList>
            <person name="Qin G."/>
            <person name="Xu C."/>
            <person name="Ming R."/>
            <person name="Tang H."/>
            <person name="Guyot R."/>
            <person name="Kramer E.M."/>
            <person name="Hu Y."/>
            <person name="Yi X."/>
            <person name="Qi Y."/>
            <person name="Xu X."/>
            <person name="Gao Z."/>
            <person name="Pan H."/>
            <person name="Jian J."/>
            <person name="Tian Y."/>
            <person name="Yue Z."/>
            <person name="Xu Y."/>
        </authorList>
    </citation>
    <scope>NUCLEOTIDE SEQUENCE [LARGE SCALE GENOMIC DNA]</scope>
    <source>
        <strain evidence="2">cv. Dabenzi</strain>
    </source>
</reference>
<dbReference type="AlphaFoldDB" id="A0A218VRA7"/>
<protein>
    <submittedName>
        <fullName evidence="1">Uncharacterized protein</fullName>
    </submittedName>
</protein>
<dbReference type="Proteomes" id="UP000197138">
    <property type="component" value="Unassembled WGS sequence"/>
</dbReference>
<organism evidence="1 2">
    <name type="scientific">Punica granatum</name>
    <name type="common">Pomegranate</name>
    <dbReference type="NCBI Taxonomy" id="22663"/>
    <lineage>
        <taxon>Eukaryota</taxon>
        <taxon>Viridiplantae</taxon>
        <taxon>Streptophyta</taxon>
        <taxon>Embryophyta</taxon>
        <taxon>Tracheophyta</taxon>
        <taxon>Spermatophyta</taxon>
        <taxon>Magnoliopsida</taxon>
        <taxon>eudicotyledons</taxon>
        <taxon>Gunneridae</taxon>
        <taxon>Pentapetalae</taxon>
        <taxon>rosids</taxon>
        <taxon>malvids</taxon>
        <taxon>Myrtales</taxon>
        <taxon>Lythraceae</taxon>
        <taxon>Punica</taxon>
    </lineage>
</organism>